<protein>
    <recommendedName>
        <fullName evidence="3">NVEALA protein</fullName>
    </recommendedName>
</protein>
<comment type="caution">
    <text evidence="1">The sequence shown here is derived from an EMBL/GenBank/DDBJ whole genome shotgun (WGS) entry which is preliminary data.</text>
</comment>
<dbReference type="EMBL" id="JARFID010000002">
    <property type="protein sequence ID" value="MDE8693029.1"/>
    <property type="molecule type" value="Genomic_DNA"/>
</dbReference>
<evidence type="ECO:0000313" key="1">
    <source>
        <dbReference type="EMBL" id="MDE8693029.1"/>
    </source>
</evidence>
<evidence type="ECO:0000313" key="2">
    <source>
        <dbReference type="Proteomes" id="UP001221924"/>
    </source>
</evidence>
<reference evidence="1" key="1">
    <citation type="submission" date="2023-03" db="EMBL/GenBank/DDBJ databases">
        <title>DFI Biobank Strains.</title>
        <authorList>
            <person name="Mostad J."/>
            <person name="Paddock L."/>
            <person name="Medina S."/>
            <person name="Waligurski E."/>
            <person name="Barat B."/>
            <person name="Smith R."/>
            <person name="Burgo V."/>
            <person name="Metcalfe C."/>
            <person name="Woodson C."/>
            <person name="Sundararajan A."/>
            <person name="Ramaswamy R."/>
            <person name="Lin H."/>
            <person name="Pamer E.G."/>
        </authorList>
    </citation>
    <scope>NUCLEOTIDE SEQUENCE</scope>
    <source>
        <strain evidence="1">DFI.9.5</strain>
    </source>
</reference>
<dbReference type="AlphaFoldDB" id="A0AAW6LSH6"/>
<evidence type="ECO:0008006" key="3">
    <source>
        <dbReference type="Google" id="ProtNLM"/>
    </source>
</evidence>
<dbReference type="RefSeq" id="WP_225979558.1">
    <property type="nucleotide sequence ID" value="NZ_CAXKYC010000003.1"/>
</dbReference>
<accession>A0AAW6LSH6</accession>
<name>A0AAW6LSH6_9BACE</name>
<dbReference type="GeneID" id="66306838"/>
<proteinExistence type="predicted"/>
<dbReference type="Proteomes" id="UP001221924">
    <property type="component" value="Unassembled WGS sequence"/>
</dbReference>
<gene>
    <name evidence="1" type="ORF">PZH42_02835</name>
</gene>
<sequence length="110" mass="12121">MKKIKIVMFAVVVIAITALNVRTVLSSDRSYDMNTSTIEAISGEDDPIDGGEIGGVEIKCSTGGSGDCYQKRTETIDLHRCRVYCEATGVPKDYCSSFWMGVIDYCINHR</sequence>
<organism evidence="1 2">
    <name type="scientific">Bacteroides cellulosilyticus</name>
    <dbReference type="NCBI Taxonomy" id="246787"/>
    <lineage>
        <taxon>Bacteria</taxon>
        <taxon>Pseudomonadati</taxon>
        <taxon>Bacteroidota</taxon>
        <taxon>Bacteroidia</taxon>
        <taxon>Bacteroidales</taxon>
        <taxon>Bacteroidaceae</taxon>
        <taxon>Bacteroides</taxon>
    </lineage>
</organism>